<evidence type="ECO:0000313" key="6">
    <source>
        <dbReference type="Proteomes" id="UP001528040"/>
    </source>
</evidence>
<evidence type="ECO:0000259" key="4">
    <source>
        <dbReference type="PROSITE" id="PS50110"/>
    </source>
</evidence>
<protein>
    <submittedName>
        <fullName evidence="5">Response regulator</fullName>
    </submittedName>
</protein>
<evidence type="ECO:0000256" key="2">
    <source>
        <dbReference type="ARBA" id="ARBA00023012"/>
    </source>
</evidence>
<dbReference type="PROSITE" id="PS50110">
    <property type="entry name" value="RESPONSE_REGULATORY"/>
    <property type="match status" value="1"/>
</dbReference>
<evidence type="ECO:0000256" key="1">
    <source>
        <dbReference type="ARBA" id="ARBA00022553"/>
    </source>
</evidence>
<dbReference type="PANTHER" id="PTHR45339:SF1">
    <property type="entry name" value="HYBRID SIGNAL TRANSDUCTION HISTIDINE KINASE J"/>
    <property type="match status" value="1"/>
</dbReference>
<keyword evidence="1 3" id="KW-0597">Phosphoprotein</keyword>
<dbReference type="Gene3D" id="3.40.50.2300">
    <property type="match status" value="1"/>
</dbReference>
<dbReference type="RefSeq" id="WP_271053428.1">
    <property type="nucleotide sequence ID" value="NZ_JAQIIO010000003.1"/>
</dbReference>
<accession>A0ABT4VZY1</accession>
<proteinExistence type="predicted"/>
<evidence type="ECO:0000313" key="5">
    <source>
        <dbReference type="EMBL" id="MDA5093724.1"/>
    </source>
</evidence>
<keyword evidence="6" id="KW-1185">Reference proteome</keyword>
<dbReference type="PANTHER" id="PTHR45339">
    <property type="entry name" value="HYBRID SIGNAL TRANSDUCTION HISTIDINE KINASE J"/>
    <property type="match status" value="1"/>
</dbReference>
<feature type="domain" description="Response regulatory" evidence="4">
    <location>
        <begin position="27"/>
        <end position="143"/>
    </location>
</feature>
<organism evidence="5 6">
    <name type="scientific">Aliiroseovarius salicola</name>
    <dbReference type="NCBI Taxonomy" id="3009082"/>
    <lineage>
        <taxon>Bacteria</taxon>
        <taxon>Pseudomonadati</taxon>
        <taxon>Pseudomonadota</taxon>
        <taxon>Alphaproteobacteria</taxon>
        <taxon>Rhodobacterales</taxon>
        <taxon>Paracoccaceae</taxon>
        <taxon>Aliiroseovarius</taxon>
    </lineage>
</organism>
<dbReference type="SUPFAM" id="SSF52172">
    <property type="entry name" value="CheY-like"/>
    <property type="match status" value="1"/>
</dbReference>
<keyword evidence="2" id="KW-0902">Two-component regulatory system</keyword>
<dbReference type="Pfam" id="PF00072">
    <property type="entry name" value="Response_reg"/>
    <property type="match status" value="1"/>
</dbReference>
<name>A0ABT4VZY1_9RHOB</name>
<comment type="caution">
    <text evidence="5">The sequence shown here is derived from an EMBL/GenBank/DDBJ whole genome shotgun (WGS) entry which is preliminary data.</text>
</comment>
<dbReference type="InterPro" id="IPR011006">
    <property type="entry name" value="CheY-like_superfamily"/>
</dbReference>
<dbReference type="InterPro" id="IPR001789">
    <property type="entry name" value="Sig_transdc_resp-reg_receiver"/>
</dbReference>
<dbReference type="EMBL" id="JAQIIO010000003">
    <property type="protein sequence ID" value="MDA5093724.1"/>
    <property type="molecule type" value="Genomic_DNA"/>
</dbReference>
<dbReference type="SMART" id="SM00448">
    <property type="entry name" value="REC"/>
    <property type="match status" value="1"/>
</dbReference>
<reference evidence="5 6" key="1">
    <citation type="submission" date="2023-01" db="EMBL/GenBank/DDBJ databases">
        <authorList>
            <person name="Yoon J.-W."/>
        </authorList>
    </citation>
    <scope>NUCLEOTIDE SEQUENCE [LARGE SCALE GENOMIC DNA]</scope>
    <source>
        <strain evidence="5 6">KMU-50</strain>
    </source>
</reference>
<sequence length="145" mass="16126">MNEDRTIASGGANYYADHRRDGGHEVRILLVEDNELNRDMLSRRLKKRGYEIEIAIDGQQGIDMARSSNPNLILLDMSLPVVDGWDAARTLKSGEDTKGIPIIALTAHAMAGDREKALEAGCDDYDTKPVELPRLLEKIGHWIEG</sequence>
<gene>
    <name evidence="5" type="ORF">O2N63_06445</name>
</gene>
<feature type="modified residue" description="4-aspartylphosphate" evidence="3">
    <location>
        <position position="76"/>
    </location>
</feature>
<dbReference type="Proteomes" id="UP001528040">
    <property type="component" value="Unassembled WGS sequence"/>
</dbReference>
<evidence type="ECO:0000256" key="3">
    <source>
        <dbReference type="PROSITE-ProRule" id="PRU00169"/>
    </source>
</evidence>